<feature type="transmembrane region" description="Helical" evidence="1">
    <location>
        <begin position="58"/>
        <end position="75"/>
    </location>
</feature>
<feature type="transmembrane region" description="Helical" evidence="1">
    <location>
        <begin position="87"/>
        <end position="109"/>
    </location>
</feature>
<keyword evidence="3" id="KW-1185">Reference proteome</keyword>
<feature type="transmembrane region" description="Helical" evidence="1">
    <location>
        <begin position="207"/>
        <end position="227"/>
    </location>
</feature>
<keyword evidence="1" id="KW-1133">Transmembrane helix</keyword>
<protein>
    <recommendedName>
        <fullName evidence="4">DUF998 domain-containing protein</fullName>
    </recommendedName>
</protein>
<accession>A0A562VDM6</accession>
<organism evidence="2 3">
    <name type="scientific">Stackebrandtia albiflava</name>
    <dbReference type="NCBI Taxonomy" id="406432"/>
    <lineage>
        <taxon>Bacteria</taxon>
        <taxon>Bacillati</taxon>
        <taxon>Actinomycetota</taxon>
        <taxon>Actinomycetes</taxon>
        <taxon>Glycomycetales</taxon>
        <taxon>Glycomycetaceae</taxon>
        <taxon>Stackebrandtia</taxon>
    </lineage>
</organism>
<proteinExistence type="predicted"/>
<evidence type="ECO:0000313" key="2">
    <source>
        <dbReference type="EMBL" id="TWJ15965.1"/>
    </source>
</evidence>
<feature type="transmembrane region" description="Helical" evidence="1">
    <location>
        <begin position="239"/>
        <end position="259"/>
    </location>
</feature>
<dbReference type="OrthoDB" id="343560at2"/>
<dbReference type="RefSeq" id="WP_147135541.1">
    <property type="nucleotide sequence ID" value="NZ_BAABIJ010000001.1"/>
</dbReference>
<comment type="caution">
    <text evidence="2">The sequence shown here is derived from an EMBL/GenBank/DDBJ whole genome shotgun (WGS) entry which is preliminary data.</text>
</comment>
<dbReference type="Proteomes" id="UP000321617">
    <property type="component" value="Unassembled WGS sequence"/>
</dbReference>
<feature type="transmembrane region" description="Helical" evidence="1">
    <location>
        <begin position="161"/>
        <end position="187"/>
    </location>
</feature>
<feature type="transmembrane region" description="Helical" evidence="1">
    <location>
        <begin position="21"/>
        <end position="43"/>
    </location>
</feature>
<name>A0A562VDM6_9ACTN</name>
<sequence>MIATITRLPARIWHESTTAQRVCYTLAALSAASGIFHIGIQLIDGGPWTGPVSWRKPVTFGLSFAIVLATVAWIIGHIRMPATLRRVLLTAFATASLAEVTGITIQAWRGVPSHFNDTDPVSALISHTILAPMGGILIAVVLVLTVAALRPQPDTSAPLRLAIRAGLLVLTLAMVTGAVMIATGAGLTTTAGHTAAYRSGGWLKPSHALTMHAVTVLPLIAYTTDAVTGDIRLTHRVTTIATTAYVLATITVIALNLTAAP</sequence>
<dbReference type="EMBL" id="VLLL01000005">
    <property type="protein sequence ID" value="TWJ15965.1"/>
    <property type="molecule type" value="Genomic_DNA"/>
</dbReference>
<dbReference type="AlphaFoldDB" id="A0A562VDM6"/>
<evidence type="ECO:0008006" key="4">
    <source>
        <dbReference type="Google" id="ProtNLM"/>
    </source>
</evidence>
<feature type="transmembrane region" description="Helical" evidence="1">
    <location>
        <begin position="129"/>
        <end position="149"/>
    </location>
</feature>
<evidence type="ECO:0000256" key="1">
    <source>
        <dbReference type="SAM" id="Phobius"/>
    </source>
</evidence>
<reference evidence="2 3" key="1">
    <citation type="journal article" date="2013" name="Stand. Genomic Sci.">
        <title>Genomic Encyclopedia of Type Strains, Phase I: The one thousand microbial genomes (KMG-I) project.</title>
        <authorList>
            <person name="Kyrpides N.C."/>
            <person name="Woyke T."/>
            <person name="Eisen J.A."/>
            <person name="Garrity G."/>
            <person name="Lilburn T.G."/>
            <person name="Beck B.J."/>
            <person name="Whitman W.B."/>
            <person name="Hugenholtz P."/>
            <person name="Klenk H.P."/>
        </authorList>
    </citation>
    <scope>NUCLEOTIDE SEQUENCE [LARGE SCALE GENOMIC DNA]</scope>
    <source>
        <strain evidence="2 3">DSM 45044</strain>
    </source>
</reference>
<keyword evidence="1" id="KW-0812">Transmembrane</keyword>
<gene>
    <name evidence="2" type="ORF">LX16_1685</name>
</gene>
<keyword evidence="1" id="KW-0472">Membrane</keyword>
<evidence type="ECO:0000313" key="3">
    <source>
        <dbReference type="Proteomes" id="UP000321617"/>
    </source>
</evidence>